<proteinExistence type="predicted"/>
<dbReference type="GeneID" id="41330632"/>
<gene>
    <name evidence="2" type="ORF">DSAG12_02651</name>
</gene>
<evidence type="ECO:0000313" key="2">
    <source>
        <dbReference type="EMBL" id="QEE16821.1"/>
    </source>
</evidence>
<keyword evidence="3" id="KW-1185">Reference proteome</keyword>
<reference evidence="2 3" key="1">
    <citation type="journal article" date="2020" name="Nature">
        <title>Isolation of an archaeon at the prokaryote-eukaryote interface.</title>
        <authorList>
            <person name="Imachi H."/>
            <person name="Nobu M.K."/>
            <person name="Nakahara N."/>
            <person name="Morono Y."/>
            <person name="Ogawara M."/>
            <person name="Takaki Y."/>
            <person name="Takano Y."/>
            <person name="Uematsu K."/>
            <person name="Ikuta T."/>
            <person name="Ito M."/>
            <person name="Matsui Y."/>
            <person name="Miyazaki M."/>
            <person name="Murata K."/>
            <person name="Saito Y."/>
            <person name="Sakai S."/>
            <person name="Song C."/>
            <person name="Tasumi E."/>
            <person name="Yamanaka Y."/>
            <person name="Yamaguchi T."/>
            <person name="Kamagata Y."/>
            <person name="Tamaki H."/>
            <person name="Takai K."/>
        </authorList>
    </citation>
    <scope>NUCLEOTIDE SEQUENCE [LARGE SCALE GENOMIC DNA]</scope>
    <source>
        <strain evidence="2 3">MK-D1</strain>
    </source>
</reference>
<reference evidence="2 3" key="2">
    <citation type="journal article" date="2024" name="Int. J. Syst. Evol. Microbiol.">
        <title>Promethearchaeum syntrophicum gen. nov., sp. nov., an anaerobic, obligately syntrophic archaeon, the first isolate of the lineage 'Asgard' archaea, and proposal of the new archaeal phylum Promethearchaeota phyl. nov. and kingdom Promethearchaeati regn. nov.</title>
        <authorList>
            <person name="Imachi H."/>
            <person name="Nobu M.K."/>
            <person name="Kato S."/>
            <person name="Takaki Y."/>
            <person name="Miyazaki M."/>
            <person name="Miyata M."/>
            <person name="Ogawara M."/>
            <person name="Saito Y."/>
            <person name="Sakai S."/>
            <person name="Tahara Y.O."/>
            <person name="Takano Y."/>
            <person name="Tasumi E."/>
            <person name="Uematsu K."/>
            <person name="Yoshimura T."/>
            <person name="Itoh T."/>
            <person name="Ohkuma M."/>
            <person name="Takai K."/>
        </authorList>
    </citation>
    <scope>NUCLEOTIDE SEQUENCE [LARGE SCALE GENOMIC DNA]</scope>
    <source>
        <strain evidence="2 3">MK-D1</strain>
    </source>
</reference>
<evidence type="ECO:0000313" key="3">
    <source>
        <dbReference type="Proteomes" id="UP000321408"/>
    </source>
</evidence>
<name>A0A5B9DCQ3_9ARCH</name>
<dbReference type="Proteomes" id="UP000321408">
    <property type="component" value="Chromosome"/>
</dbReference>
<dbReference type="EMBL" id="CP042905">
    <property type="protein sequence ID" value="QEE16821.1"/>
    <property type="molecule type" value="Genomic_DNA"/>
</dbReference>
<accession>A0A5B9DCQ3</accession>
<protein>
    <submittedName>
        <fullName evidence="2">Uncharacterized protein</fullName>
    </submittedName>
</protein>
<dbReference type="AlphaFoldDB" id="A0A5B9DCQ3"/>
<dbReference type="RefSeq" id="WP_147663750.1">
    <property type="nucleotide sequence ID" value="NZ_CP042905.2"/>
</dbReference>
<organism evidence="2 3">
    <name type="scientific">Promethearchaeum syntrophicum</name>
    <dbReference type="NCBI Taxonomy" id="2594042"/>
    <lineage>
        <taxon>Archaea</taxon>
        <taxon>Promethearchaeati</taxon>
        <taxon>Promethearchaeota</taxon>
        <taxon>Promethearchaeia</taxon>
        <taxon>Promethearchaeales</taxon>
        <taxon>Promethearchaeaceae</taxon>
        <taxon>Promethearchaeum</taxon>
    </lineage>
</organism>
<sequence>MSMVEENLTQNQNEGSEIDDVSNEQLNDTILSELDEEQEEYQELILEREKEQEEFEKSVEELKEELKPLINNFCEICSKTDKITFEQEIKQIYKEYEANHYSALALYCGRVYEYIIYQLGWKVLQNAMYSTMFVNSEPERKRRHTIINEIEGYLTIKAYGHSKTDYSQYFRIYDDKIYSIRNKAAHPKYDGSFSLISKREAEEAIKTLIEAISFLNEKFYQVKQIEKGIEFEIRAIFDRIMPFFSGTIEIQEEILHFKENEDIIKAFIEFFKLIIIEKSWKYQAEFNKLLKENVDIRESLKILKKIYKDLNLKSLDN</sequence>
<dbReference type="KEGG" id="psyt:DSAG12_02651"/>
<feature type="region of interest" description="Disordered" evidence="1">
    <location>
        <begin position="1"/>
        <end position="30"/>
    </location>
</feature>
<evidence type="ECO:0000256" key="1">
    <source>
        <dbReference type="SAM" id="MobiDB-lite"/>
    </source>
</evidence>